<dbReference type="EMBL" id="BAAAFD010000010">
    <property type="protein sequence ID" value="GAA0858913.1"/>
    <property type="molecule type" value="Genomic_DNA"/>
</dbReference>
<comment type="caution">
    <text evidence="1">The sequence shown here is derived from an EMBL/GenBank/DDBJ whole genome shotgun (WGS) entry which is preliminary data.</text>
</comment>
<name>A0ABN1LQ36_9ALTE</name>
<keyword evidence="2" id="KW-1185">Reference proteome</keyword>
<proteinExistence type="predicted"/>
<protein>
    <submittedName>
        <fullName evidence="1">Uncharacterized protein</fullName>
    </submittedName>
</protein>
<sequence length="91" mass="10077">MVELWAKESGIPSEHMTINIVTSTEQHGNKYKVMANLSLPSVWSDREVSLLQFGLAKALSHYYSLTLNDVHVVTTVIMSGRVVESGAEASW</sequence>
<gene>
    <name evidence="1" type="ORF">GCM10009114_30320</name>
</gene>
<reference evidence="1 2" key="1">
    <citation type="journal article" date="2019" name="Int. J. Syst. Evol. Microbiol.">
        <title>The Global Catalogue of Microorganisms (GCM) 10K type strain sequencing project: providing services to taxonomists for standard genome sequencing and annotation.</title>
        <authorList>
            <consortium name="The Broad Institute Genomics Platform"/>
            <consortium name="The Broad Institute Genome Sequencing Center for Infectious Disease"/>
            <person name="Wu L."/>
            <person name="Ma J."/>
        </authorList>
    </citation>
    <scope>NUCLEOTIDE SEQUENCE [LARGE SCALE GENOMIC DNA]</scope>
    <source>
        <strain evidence="1 2">JCM 15896</strain>
    </source>
</reference>
<dbReference type="Proteomes" id="UP001500359">
    <property type="component" value="Unassembled WGS sequence"/>
</dbReference>
<evidence type="ECO:0000313" key="1">
    <source>
        <dbReference type="EMBL" id="GAA0858913.1"/>
    </source>
</evidence>
<organism evidence="1 2">
    <name type="scientific">Aliiglaciecola litoralis</name>
    <dbReference type="NCBI Taxonomy" id="582857"/>
    <lineage>
        <taxon>Bacteria</taxon>
        <taxon>Pseudomonadati</taxon>
        <taxon>Pseudomonadota</taxon>
        <taxon>Gammaproteobacteria</taxon>
        <taxon>Alteromonadales</taxon>
        <taxon>Alteromonadaceae</taxon>
        <taxon>Aliiglaciecola</taxon>
    </lineage>
</organism>
<accession>A0ABN1LQ36</accession>
<evidence type="ECO:0000313" key="2">
    <source>
        <dbReference type="Proteomes" id="UP001500359"/>
    </source>
</evidence>